<proteinExistence type="predicted"/>
<evidence type="ECO:0000313" key="2">
    <source>
        <dbReference type="EMBL" id="CAG7817109.1"/>
    </source>
</evidence>
<dbReference type="AlphaFoldDB" id="A0A8J2PK84"/>
<feature type="region of interest" description="Disordered" evidence="1">
    <location>
        <begin position="1"/>
        <end position="25"/>
    </location>
</feature>
<dbReference type="EMBL" id="CAJVCH010386096">
    <property type="protein sequence ID" value="CAG7817109.1"/>
    <property type="molecule type" value="Genomic_DNA"/>
</dbReference>
<evidence type="ECO:0000313" key="3">
    <source>
        <dbReference type="Proteomes" id="UP000708208"/>
    </source>
</evidence>
<protein>
    <recommendedName>
        <fullName evidence="4">F-box domain-containing protein</fullName>
    </recommendedName>
</protein>
<evidence type="ECO:0008006" key="4">
    <source>
        <dbReference type="Google" id="ProtNLM"/>
    </source>
</evidence>
<organism evidence="2 3">
    <name type="scientific">Allacma fusca</name>
    <dbReference type="NCBI Taxonomy" id="39272"/>
    <lineage>
        <taxon>Eukaryota</taxon>
        <taxon>Metazoa</taxon>
        <taxon>Ecdysozoa</taxon>
        <taxon>Arthropoda</taxon>
        <taxon>Hexapoda</taxon>
        <taxon>Collembola</taxon>
        <taxon>Symphypleona</taxon>
        <taxon>Sminthuridae</taxon>
        <taxon>Allacma</taxon>
    </lineage>
</organism>
<comment type="caution">
    <text evidence="2">The sequence shown here is derived from an EMBL/GenBank/DDBJ whole genome shotgun (WGS) entry which is preliminary data.</text>
</comment>
<gene>
    <name evidence="2" type="ORF">AFUS01_LOCUS27692</name>
</gene>
<accession>A0A8J2PK84</accession>
<reference evidence="2" key="1">
    <citation type="submission" date="2021-06" db="EMBL/GenBank/DDBJ databases">
        <authorList>
            <person name="Hodson N. C."/>
            <person name="Mongue J. A."/>
            <person name="Jaron S. K."/>
        </authorList>
    </citation>
    <scope>NUCLEOTIDE SEQUENCE</scope>
</reference>
<dbReference type="PANTHER" id="PTHR38926">
    <property type="entry name" value="F-BOX DOMAIN CONTAINING PROTEIN, EXPRESSED"/>
    <property type="match status" value="1"/>
</dbReference>
<evidence type="ECO:0000256" key="1">
    <source>
        <dbReference type="SAM" id="MobiDB-lite"/>
    </source>
</evidence>
<keyword evidence="3" id="KW-1185">Reference proteome</keyword>
<name>A0A8J2PK84_9HEXA</name>
<sequence length="522" mass="59061">MESSKKKQRVQSPCCEEGATSSGSSDVVTTASEVSCTEFPSLVFSIFVETADVKLLKTCRLVCKSWNMAACNVLRDRSCVKLLENNNKRSEDLKNLLVNRAFGPAALPSPFQNLNVSVTFFSDECFKTLVHMPNVVITTLTVLLMRNMDQRQLEYFLVAKGRQVKTLVMNVAEANDGFTLDAALMANEQIHLPALKRLKFSDVCPRNCRHFELIKKLIRRSALEEIDLVIRDSSVLTQMLTTEDLKTVRTFKLNFPMLSTEDSTLASLRMPLLTELTVQVRDVNEGIFQQFGTLFDSRISEFALAKFPALESINIRRLVATWRFLENDFIPHTRVTKIIIYVLGTELEQKEFAEESLHIFLASLSRQFPNTEKLSLGINAFNSRTFRDINYAFPRLKALGIGSPCDFGSMTGMKIDDVHYYMEAGWPIENIPRRNSIFDFVALESVDLVGSLMTVTNDMIIYCLAKIPTLKSVAFCWNKNLSIQEVRDCLGHLEKISIFSSNVKEFSQALSPLESMPNVHLC</sequence>
<dbReference type="Proteomes" id="UP000708208">
    <property type="component" value="Unassembled WGS sequence"/>
</dbReference>
<dbReference type="PANTHER" id="PTHR38926:SF5">
    <property type="entry name" value="F-BOX AND LEUCINE-RICH REPEAT PROTEIN 6"/>
    <property type="match status" value="1"/>
</dbReference>